<sequence>MKLNEFAAGLTKDGLLVLNLSDGQITDYLVTNNALRTLIRREGNRISARILSDDERVINLNSLPETLKVLKT</sequence>
<organism evidence="1 2">
    <name type="scientific">Enterobacter cloacae</name>
    <dbReference type="NCBI Taxonomy" id="550"/>
    <lineage>
        <taxon>Bacteria</taxon>
        <taxon>Pseudomonadati</taxon>
        <taxon>Pseudomonadota</taxon>
        <taxon>Gammaproteobacteria</taxon>
        <taxon>Enterobacterales</taxon>
        <taxon>Enterobacteriaceae</taxon>
        <taxon>Enterobacter</taxon>
        <taxon>Enterobacter cloacae complex</taxon>
    </lineage>
</organism>
<name>A0A0M7FU76_ENTCL</name>
<dbReference type="AlphaFoldDB" id="A0A0M7FU76"/>
<gene>
    <name evidence="1" type="ORF">NCTC10005_04185</name>
</gene>
<dbReference type="EMBL" id="UGJB01000004">
    <property type="protein sequence ID" value="STQ11411.1"/>
    <property type="molecule type" value="Genomic_DNA"/>
</dbReference>
<proteinExistence type="predicted"/>
<evidence type="ECO:0000313" key="2">
    <source>
        <dbReference type="Proteomes" id="UP000255106"/>
    </source>
</evidence>
<protein>
    <submittedName>
        <fullName evidence="1">Uncharacterized protein</fullName>
    </submittedName>
</protein>
<reference evidence="1 2" key="1">
    <citation type="submission" date="2018-06" db="EMBL/GenBank/DDBJ databases">
        <authorList>
            <consortium name="Pathogen Informatics"/>
            <person name="Doyle S."/>
        </authorList>
    </citation>
    <scope>NUCLEOTIDE SEQUENCE [LARGE SCALE GENOMIC DNA]</scope>
    <source>
        <strain evidence="1 2">NCTC10005</strain>
    </source>
</reference>
<dbReference type="RefSeq" id="WP_044158259.1">
    <property type="nucleotide sequence ID" value="NZ_CP056776.1"/>
</dbReference>
<dbReference type="Proteomes" id="UP000255106">
    <property type="component" value="Unassembled WGS sequence"/>
</dbReference>
<accession>A0A0M7FU76</accession>
<evidence type="ECO:0000313" key="1">
    <source>
        <dbReference type="EMBL" id="STQ11411.1"/>
    </source>
</evidence>